<dbReference type="CDD" id="cd18026">
    <property type="entry name" value="DEXHc_POLQ-like"/>
    <property type="match status" value="1"/>
</dbReference>
<evidence type="ECO:0000259" key="6">
    <source>
        <dbReference type="PROSITE" id="PS51192"/>
    </source>
</evidence>
<dbReference type="SUPFAM" id="SSF158702">
    <property type="entry name" value="Sec63 N-terminal domain-like"/>
    <property type="match status" value="1"/>
</dbReference>
<dbReference type="VEuPathDB" id="FungiDB:CHGG_00970"/>
<evidence type="ECO:0000256" key="2">
    <source>
        <dbReference type="ARBA" id="ARBA00022801"/>
    </source>
</evidence>
<keyword evidence="8" id="KW-1185">Reference proteome</keyword>
<dbReference type="InterPro" id="IPR011545">
    <property type="entry name" value="DEAD/DEAH_box_helicase_dom"/>
</dbReference>
<dbReference type="AlphaFoldDB" id="Q2HFN4"/>
<evidence type="ECO:0000256" key="1">
    <source>
        <dbReference type="ARBA" id="ARBA00022741"/>
    </source>
</evidence>
<feature type="domain" description="Helicase ATP-binding" evidence="6">
    <location>
        <begin position="162"/>
        <end position="350"/>
    </location>
</feature>
<dbReference type="InterPro" id="IPR027417">
    <property type="entry name" value="P-loop_NTPase"/>
</dbReference>
<dbReference type="GO" id="GO:0004386">
    <property type="term" value="F:helicase activity"/>
    <property type="evidence" value="ECO:0007669"/>
    <property type="project" value="UniProtKB-KW"/>
</dbReference>
<dbReference type="GeneID" id="4386813"/>
<dbReference type="PROSITE" id="PS51192">
    <property type="entry name" value="HELICASE_ATP_BIND_1"/>
    <property type="match status" value="1"/>
</dbReference>
<gene>
    <name evidence="7" type="ORF">CHGG_00970</name>
</gene>
<dbReference type="EMBL" id="CH408029">
    <property type="protein sequence ID" value="EAQ92735.1"/>
    <property type="molecule type" value="Genomic_DNA"/>
</dbReference>
<dbReference type="Pfam" id="PF21099">
    <property type="entry name" value="POLQ_helical"/>
    <property type="match status" value="1"/>
</dbReference>
<dbReference type="PANTHER" id="PTHR47961">
    <property type="entry name" value="DNA POLYMERASE THETA, PUTATIVE (AFU_ORTHOLOGUE AFUA_1G05260)-RELATED"/>
    <property type="match status" value="1"/>
</dbReference>
<dbReference type="GO" id="GO:0016787">
    <property type="term" value="F:hydrolase activity"/>
    <property type="evidence" value="ECO:0007669"/>
    <property type="project" value="UniProtKB-KW"/>
</dbReference>
<name>Q2HFN4_CHAGB</name>
<dbReference type="Gene3D" id="3.40.50.300">
    <property type="entry name" value="P-loop containing nucleotide triphosphate hydrolases"/>
    <property type="match status" value="2"/>
</dbReference>
<dbReference type="RefSeq" id="XP_001220191.1">
    <property type="nucleotide sequence ID" value="XM_001220190.1"/>
</dbReference>
<accession>Q2HFN4</accession>
<dbReference type="OrthoDB" id="2320933at2759"/>
<evidence type="ECO:0000313" key="7">
    <source>
        <dbReference type="EMBL" id="EAQ92735.1"/>
    </source>
</evidence>
<dbReference type="GO" id="GO:0005524">
    <property type="term" value="F:ATP binding"/>
    <property type="evidence" value="ECO:0007669"/>
    <property type="project" value="UniProtKB-KW"/>
</dbReference>
<keyword evidence="1" id="KW-0547">Nucleotide-binding</keyword>
<evidence type="ECO:0000313" key="8">
    <source>
        <dbReference type="Proteomes" id="UP000001056"/>
    </source>
</evidence>
<keyword evidence="2" id="KW-0378">Hydrolase</keyword>
<dbReference type="HOGENOM" id="CLU_006553_2_0_1"/>
<dbReference type="InParanoid" id="Q2HFN4"/>
<dbReference type="InterPro" id="IPR050474">
    <property type="entry name" value="Hel308_SKI2-like"/>
</dbReference>
<dbReference type="FunFam" id="1.10.3380.20:FF:000005">
    <property type="entry name" value="DNA-directed DNA polymerase theta, putative"/>
    <property type="match status" value="1"/>
</dbReference>
<dbReference type="Proteomes" id="UP000001056">
    <property type="component" value="Unassembled WGS sequence"/>
</dbReference>
<dbReference type="Pfam" id="PF00270">
    <property type="entry name" value="DEAD"/>
    <property type="match status" value="1"/>
</dbReference>
<dbReference type="STRING" id="306901.Q2HFN4"/>
<keyword evidence="4" id="KW-0067">ATP-binding</keyword>
<dbReference type="InterPro" id="IPR048960">
    <property type="entry name" value="POLQ-like_helical"/>
</dbReference>
<dbReference type="InterPro" id="IPR057220">
    <property type="entry name" value="DUF7898"/>
</dbReference>
<dbReference type="OMA" id="MFLNANI"/>
<dbReference type="eggNOG" id="KOG0950">
    <property type="taxonomic scope" value="Eukaryota"/>
</dbReference>
<evidence type="ECO:0000256" key="3">
    <source>
        <dbReference type="ARBA" id="ARBA00022806"/>
    </source>
</evidence>
<dbReference type="SUPFAM" id="SSF52540">
    <property type="entry name" value="P-loop containing nucleoside triphosphate hydrolases"/>
    <property type="match status" value="1"/>
</dbReference>
<reference evidence="8" key="1">
    <citation type="journal article" date="2015" name="Genome Announc.">
        <title>Draft genome sequence of the cellulolytic fungus Chaetomium globosum.</title>
        <authorList>
            <person name="Cuomo C.A."/>
            <person name="Untereiner W.A."/>
            <person name="Ma L.-J."/>
            <person name="Grabherr M."/>
            <person name="Birren B.W."/>
        </authorList>
    </citation>
    <scope>NUCLEOTIDE SEQUENCE [LARGE SCALE GENOMIC DNA]</scope>
    <source>
        <strain evidence="8">ATCC 6205 / CBS 148.51 / DSM 1962 / NBRC 6347 / NRRL 1970</strain>
    </source>
</reference>
<feature type="region of interest" description="Disordered" evidence="5">
    <location>
        <begin position="55"/>
        <end position="86"/>
    </location>
</feature>
<sequence length="983" mass="109310">MGDQFRPKPSVWRTTAPLQSMRQQYQHNRQIYSTSNATALVAGRKRAYDAYSSHNLNQTGAAPQGRAPPPPLRPTSVNSKAADEPPRLVASRIEYADGSVVREQPSEYSQRQVFAATPTSTVDHLLSLSHPAYGFPPQLVTNFAALGIKTIYPWQKQCLRGPGLLNGDRNLVYSAPTGGGKSLVADVLMLKRVLEDRDAKAILVLPYVALVQEKVRWLRNIVSGISRAELEQNEPDEKPGFWAPRADKDTIRVVGFFGGNKIRATWADFDIAVCTMEKATIEDCSISALRAVVLDECHMIDDGYRGYLLELMGTKLLCLGQPVQIIGMSATLTNIELLKNWLQGHSYETHYRPVPIEEHLVYDGKVYAATTTASLLKTVTQLESKSQFSQPGLQPLRIIQASDTKEFKDPVRNAVVALANETARAGYGVLVFSNSRAGCESDAVLISRVLPTLEEADPAIQEKRLDLLSDLRNLSTGLDPKLEQTIPFGVAFHRRRRSHAFRASRNIKLPDFGQAPYSKVYPSLSPGYKCKTMLAYSAEPQSIQDHVEASIADLQNMRFIDIDDDGDFQATLLGKAVVASSLDPEDGIFVHNELKKALKAFVLDGDMHVLYNFTPVHDLDGVQVNWKVFWHEMQYLDASGFRVMDLLGLKPFIVDKMLSGGIMKESTDKEKEDARRYHRFYLALQLRDLCNEKPIHQVAEKYDMPRGSVQNLAQTCEGFAAGMIKFCETMGWGAMAAALDHFSDRLKAGARSDLLALAKITFVKSRTARIFWDNGLKTVAAVANADPKELLPVLMQAQPNKVKLGAKDEQKFKDKLLAKAKIIADSANRLWRKRDPYGRPRCSWRWRKNNRAPASNIVYSGSVGSIGSFGRREDPIARRGVAGASGKYGRDIMDRRCLDLGCIIVFAPRRLTKRPGEVLASMSQGGSARGCVLWKGGRFNQWKLPLRAGRRGMAHARRPKIRAMHDRAMTSIHEGGSISPSSM</sequence>
<organism evidence="7 8">
    <name type="scientific">Chaetomium globosum (strain ATCC 6205 / CBS 148.51 / DSM 1962 / NBRC 6347 / NRRL 1970)</name>
    <name type="common">Soil fungus</name>
    <dbReference type="NCBI Taxonomy" id="306901"/>
    <lineage>
        <taxon>Eukaryota</taxon>
        <taxon>Fungi</taxon>
        <taxon>Dikarya</taxon>
        <taxon>Ascomycota</taxon>
        <taxon>Pezizomycotina</taxon>
        <taxon>Sordariomycetes</taxon>
        <taxon>Sordariomycetidae</taxon>
        <taxon>Sordariales</taxon>
        <taxon>Chaetomiaceae</taxon>
        <taxon>Chaetomium</taxon>
    </lineage>
</organism>
<proteinExistence type="predicted"/>
<dbReference type="Pfam" id="PF25453">
    <property type="entry name" value="DUF7898"/>
    <property type="match status" value="1"/>
</dbReference>
<dbReference type="SMART" id="SM00487">
    <property type="entry name" value="DEXDc"/>
    <property type="match status" value="1"/>
</dbReference>
<dbReference type="GO" id="GO:0003676">
    <property type="term" value="F:nucleic acid binding"/>
    <property type="evidence" value="ECO:0007669"/>
    <property type="project" value="InterPro"/>
</dbReference>
<evidence type="ECO:0000256" key="5">
    <source>
        <dbReference type="SAM" id="MobiDB-lite"/>
    </source>
</evidence>
<dbReference type="Gene3D" id="1.10.3380.20">
    <property type="match status" value="1"/>
</dbReference>
<protein>
    <recommendedName>
        <fullName evidence="6">Helicase ATP-binding domain-containing protein</fullName>
    </recommendedName>
</protein>
<keyword evidence="3" id="KW-0347">Helicase</keyword>
<evidence type="ECO:0000256" key="4">
    <source>
        <dbReference type="ARBA" id="ARBA00022840"/>
    </source>
</evidence>
<dbReference type="PANTHER" id="PTHR47961:SF6">
    <property type="entry name" value="DNA-DIRECTED DNA POLYMERASE"/>
    <property type="match status" value="1"/>
</dbReference>
<dbReference type="InterPro" id="IPR014001">
    <property type="entry name" value="Helicase_ATP-bd"/>
</dbReference>